<feature type="transmembrane region" description="Helical" evidence="1">
    <location>
        <begin position="12"/>
        <end position="34"/>
    </location>
</feature>
<protein>
    <recommendedName>
        <fullName evidence="4">Stage II sporulation protein M</fullName>
    </recommendedName>
</protein>
<reference evidence="2 3" key="2">
    <citation type="journal article" date="2016" name="Int. J. Syst. Evol. Microbiol.">
        <title>Bacillus gobiensis sp. nov., isolated from a soil sample.</title>
        <authorList>
            <person name="Liu B."/>
            <person name="Liu G.H."/>
            <person name="Cetin S."/>
            <person name="Schumann P."/>
            <person name="Pan Z.Z."/>
            <person name="Chen Q.Q."/>
        </authorList>
    </citation>
    <scope>NUCLEOTIDE SEQUENCE [LARGE SCALE GENOMIC DNA]</scope>
    <source>
        <strain evidence="2 3">FJAT-4402</strain>
    </source>
</reference>
<evidence type="ECO:0008006" key="4">
    <source>
        <dbReference type="Google" id="ProtNLM"/>
    </source>
</evidence>
<feature type="transmembrane region" description="Helical" evidence="1">
    <location>
        <begin position="90"/>
        <end position="108"/>
    </location>
</feature>
<organism evidence="2 3">
    <name type="scientific">Bacillus gobiensis</name>
    <dbReference type="NCBI Taxonomy" id="1441095"/>
    <lineage>
        <taxon>Bacteria</taxon>
        <taxon>Bacillati</taxon>
        <taxon>Bacillota</taxon>
        <taxon>Bacilli</taxon>
        <taxon>Bacillales</taxon>
        <taxon>Bacillaceae</taxon>
        <taxon>Bacillus</taxon>
    </lineage>
</organism>
<feature type="transmembrane region" description="Helical" evidence="1">
    <location>
        <begin position="144"/>
        <end position="165"/>
    </location>
</feature>
<evidence type="ECO:0000313" key="2">
    <source>
        <dbReference type="EMBL" id="ALC83220.1"/>
    </source>
</evidence>
<accession>A0A0M4GBR9</accession>
<dbReference type="Pfam" id="PF01944">
    <property type="entry name" value="SpoIIM"/>
    <property type="match status" value="1"/>
</dbReference>
<feature type="transmembrane region" description="Helical" evidence="1">
    <location>
        <begin position="54"/>
        <end position="78"/>
    </location>
</feature>
<dbReference type="InterPro" id="IPR002798">
    <property type="entry name" value="SpoIIM-like"/>
</dbReference>
<dbReference type="STRING" id="1441095.AM592_17885"/>
<dbReference type="RefSeq" id="WP_053605058.1">
    <property type="nucleotide sequence ID" value="NZ_CP012600.1"/>
</dbReference>
<evidence type="ECO:0000256" key="1">
    <source>
        <dbReference type="SAM" id="Phobius"/>
    </source>
</evidence>
<keyword evidence="3" id="KW-1185">Reference proteome</keyword>
<evidence type="ECO:0000313" key="3">
    <source>
        <dbReference type="Proteomes" id="UP000067625"/>
    </source>
</evidence>
<keyword evidence="1" id="KW-0812">Transmembrane</keyword>
<feature type="transmembrane region" description="Helical" evidence="1">
    <location>
        <begin position="114"/>
        <end position="132"/>
    </location>
</feature>
<sequence>MIQKERYFPWSKLIVILLVIFLAGSIYGVISLNFEVSNYTHMNLSSSAIFNNNILVIISLLVIGTLTSGFYTIFVLFVNGMIVGKTLFSVYLTSGFLPILTGFLPHAIPELLSIFISSSISVIPFYLFAINKKELHLSKIYKEIFVMLILSFALCGLGALVEGIVSTH</sequence>
<dbReference type="Proteomes" id="UP000067625">
    <property type="component" value="Chromosome"/>
</dbReference>
<reference evidence="3" key="1">
    <citation type="submission" date="2015-08" db="EMBL/GenBank/DDBJ databases">
        <title>Genome sequencing project for genomic taxonomy and phylogenomics of Bacillus-like bacteria.</title>
        <authorList>
            <person name="Liu B."/>
            <person name="Wang J."/>
            <person name="Zhu Y."/>
            <person name="Liu G."/>
            <person name="Chen Q."/>
            <person name="Chen Z."/>
            <person name="Lan J."/>
            <person name="Che J."/>
            <person name="Ge C."/>
            <person name="Shi H."/>
            <person name="Pan Z."/>
            <person name="Liu X."/>
        </authorList>
    </citation>
    <scope>NUCLEOTIDE SEQUENCE [LARGE SCALE GENOMIC DNA]</scope>
    <source>
        <strain evidence="3">FJAT-4402</strain>
    </source>
</reference>
<gene>
    <name evidence="2" type="ORF">AM592_17885</name>
</gene>
<name>A0A0M4GBR9_9BACI</name>
<keyword evidence="1" id="KW-1133">Transmembrane helix</keyword>
<dbReference type="AlphaFoldDB" id="A0A0M4GBR9"/>
<proteinExistence type="predicted"/>
<keyword evidence="1" id="KW-0472">Membrane</keyword>
<dbReference type="PATRIC" id="fig|1441095.3.peg.3962"/>
<dbReference type="EMBL" id="CP012600">
    <property type="protein sequence ID" value="ALC83220.1"/>
    <property type="molecule type" value="Genomic_DNA"/>
</dbReference>